<dbReference type="InterPro" id="IPR002401">
    <property type="entry name" value="Cyt_P450_E_grp-I"/>
</dbReference>
<evidence type="ECO:0000256" key="6">
    <source>
        <dbReference type="ARBA" id="ARBA00022617"/>
    </source>
</evidence>
<keyword evidence="12 14" id="KW-0503">Monooxygenase</keyword>
<keyword evidence="10 14" id="KW-0560">Oxidoreductase</keyword>
<dbReference type="PANTHER" id="PTHR24291">
    <property type="entry name" value="CYTOCHROME P450 FAMILY 4"/>
    <property type="match status" value="1"/>
</dbReference>
<dbReference type="Proteomes" id="UP001652680">
    <property type="component" value="Unassembled WGS sequence"/>
</dbReference>
<evidence type="ECO:0000256" key="10">
    <source>
        <dbReference type="ARBA" id="ARBA00023002"/>
    </source>
</evidence>
<keyword evidence="6 14" id="KW-0349">Heme</keyword>
<keyword evidence="8" id="KW-0256">Endoplasmic reticulum</keyword>
<sequence>MWQLPGPMGLPLLGVAVNIIMNKRKMSLRGQYMDHYGSTIFSWLGPVPILVTRDPKIIKDILTSSDCLNKSLSMVNAMGNCIGFGLVTLREPKWDVRRKQINPAFKHSAMLSFIPVFNDESKTLVTFMDTFVGQGEKDVLPDMLRWSFRTAIKTTIGSDMQEDENFKDDKLLQSYQSIIGLITINVIMPLVQNKFIAKLCGFEKKRLKHVLMINKTLQNIIDKKLKCKEENNTASISNTVINRAIDLFRNGDVSYEEVKSECSNMVLAAFETTGLTVWHTMILLAMFPDCQDIAFEELKKVFPTNGDFEVTDEDLHKLEYLDRVLSETLRLIPPIPVAPRETSGDLHLSNGVTIPKEVVIAIDIFSTHRNPDIWGSEAERFNPDNFLQENILERHPYAYIPFSRGKRNCIGWKYALMSVKLALAKILRNYKISTSFRYEDLVFVDNTAMKLAQSPKLQFERRN</sequence>
<comment type="function">
    <text evidence="2">May be involved in the metabolism of insect hormones and in the breakdown of synthetic insecticides.</text>
</comment>
<reference evidence="16" key="1">
    <citation type="journal article" date="2021" name="Elife">
        <title>Highly contiguous assemblies of 101 drosophilid genomes.</title>
        <authorList>
            <person name="Kim B.Y."/>
            <person name="Wang J.R."/>
            <person name="Miller D.E."/>
            <person name="Barmina O."/>
            <person name="Delaney E."/>
            <person name="Thompson A."/>
            <person name="Comeault A.A."/>
            <person name="Peede D."/>
            <person name="D'Agostino E.R."/>
            <person name="Pelaez J."/>
            <person name="Aguilar J.M."/>
            <person name="Haji D."/>
            <person name="Matsunaga T."/>
            <person name="Armstrong E.E."/>
            <person name="Zych M."/>
            <person name="Ogawa Y."/>
            <person name="Stamenkovic-Radak M."/>
            <person name="Jelic M."/>
            <person name="Veselinovic M.S."/>
            <person name="Tanaskovic M."/>
            <person name="Eric P."/>
            <person name="Gao J.J."/>
            <person name="Katoh T.K."/>
            <person name="Toda M.J."/>
            <person name="Watabe H."/>
            <person name="Watada M."/>
            <person name="Davis J.S."/>
            <person name="Moyle L.C."/>
            <person name="Manoli G."/>
            <person name="Bertolini E."/>
            <person name="Kostal V."/>
            <person name="Hawley R.S."/>
            <person name="Takahashi A."/>
            <person name="Jones C.D."/>
            <person name="Price D.K."/>
            <person name="Whiteman N."/>
            <person name="Kopp A."/>
            <person name="Matute D.R."/>
            <person name="Petrov D.A."/>
        </authorList>
    </citation>
    <scope>NUCLEOTIDE SEQUENCE [LARGE SCALE GENOMIC DNA]</scope>
</reference>
<evidence type="ECO:0000256" key="1">
    <source>
        <dbReference type="ARBA" id="ARBA00001971"/>
    </source>
</evidence>
<dbReference type="EnsemblMetazoa" id="XM_044457088.1">
    <property type="protein sequence ID" value="XP_044313023.1"/>
    <property type="gene ID" value="LOC108048268"/>
</dbReference>
<dbReference type="InterPro" id="IPR036396">
    <property type="entry name" value="Cyt_P450_sf"/>
</dbReference>
<dbReference type="GeneID" id="108048268"/>
<organism evidence="15 16">
    <name type="scientific">Drosophila rhopaloa</name>
    <name type="common">Fruit fly</name>
    <dbReference type="NCBI Taxonomy" id="1041015"/>
    <lineage>
        <taxon>Eukaryota</taxon>
        <taxon>Metazoa</taxon>
        <taxon>Ecdysozoa</taxon>
        <taxon>Arthropoda</taxon>
        <taxon>Hexapoda</taxon>
        <taxon>Insecta</taxon>
        <taxon>Pterygota</taxon>
        <taxon>Neoptera</taxon>
        <taxon>Endopterygota</taxon>
        <taxon>Diptera</taxon>
        <taxon>Brachycera</taxon>
        <taxon>Muscomorpha</taxon>
        <taxon>Ephydroidea</taxon>
        <taxon>Drosophilidae</taxon>
        <taxon>Drosophila</taxon>
        <taxon>Sophophora</taxon>
    </lineage>
</organism>
<dbReference type="PROSITE" id="PS00086">
    <property type="entry name" value="CYTOCHROME_P450"/>
    <property type="match status" value="1"/>
</dbReference>
<evidence type="ECO:0008006" key="17">
    <source>
        <dbReference type="Google" id="ProtNLM"/>
    </source>
</evidence>
<dbReference type="CDD" id="cd11057">
    <property type="entry name" value="CYP313-like"/>
    <property type="match status" value="1"/>
</dbReference>
<dbReference type="Pfam" id="PF00067">
    <property type="entry name" value="p450"/>
    <property type="match status" value="1"/>
</dbReference>
<evidence type="ECO:0000256" key="5">
    <source>
        <dbReference type="ARBA" id="ARBA00010617"/>
    </source>
</evidence>
<dbReference type="PANTHER" id="PTHR24291:SF189">
    <property type="entry name" value="CYTOCHROME P450 4C3-RELATED"/>
    <property type="match status" value="1"/>
</dbReference>
<dbReference type="InterPro" id="IPR050196">
    <property type="entry name" value="Cytochrome_P450_Monoox"/>
</dbReference>
<dbReference type="PRINTS" id="PR00463">
    <property type="entry name" value="EP450I"/>
</dbReference>
<evidence type="ECO:0000256" key="12">
    <source>
        <dbReference type="ARBA" id="ARBA00023033"/>
    </source>
</evidence>
<keyword evidence="16" id="KW-1185">Reference proteome</keyword>
<comment type="similarity">
    <text evidence="5 14">Belongs to the cytochrome P450 family.</text>
</comment>
<keyword evidence="13" id="KW-0472">Membrane</keyword>
<dbReference type="RefSeq" id="XP_044313023.1">
    <property type="nucleotide sequence ID" value="XM_044457088.1"/>
</dbReference>
<evidence type="ECO:0000256" key="8">
    <source>
        <dbReference type="ARBA" id="ARBA00022824"/>
    </source>
</evidence>
<evidence type="ECO:0000256" key="13">
    <source>
        <dbReference type="ARBA" id="ARBA00023136"/>
    </source>
</evidence>
<reference evidence="15" key="2">
    <citation type="submission" date="2025-05" db="UniProtKB">
        <authorList>
            <consortium name="EnsemblMetazoa"/>
        </authorList>
    </citation>
    <scope>IDENTIFICATION</scope>
</reference>
<accession>A0ABM5J2H1</accession>
<dbReference type="SUPFAM" id="SSF48264">
    <property type="entry name" value="Cytochrome P450"/>
    <property type="match status" value="1"/>
</dbReference>
<keyword evidence="11 14" id="KW-0408">Iron</keyword>
<evidence type="ECO:0000256" key="9">
    <source>
        <dbReference type="ARBA" id="ARBA00022848"/>
    </source>
</evidence>
<keyword evidence="7 14" id="KW-0479">Metal-binding</keyword>
<evidence type="ECO:0000256" key="3">
    <source>
        <dbReference type="ARBA" id="ARBA00004174"/>
    </source>
</evidence>
<comment type="cofactor">
    <cofactor evidence="1">
        <name>heme</name>
        <dbReference type="ChEBI" id="CHEBI:30413"/>
    </cofactor>
</comment>
<evidence type="ECO:0000256" key="14">
    <source>
        <dbReference type="RuleBase" id="RU000461"/>
    </source>
</evidence>
<protein>
    <recommendedName>
        <fullName evidence="17">Cytochrome P450 313a4</fullName>
    </recommendedName>
</protein>
<dbReference type="PRINTS" id="PR00385">
    <property type="entry name" value="P450"/>
</dbReference>
<evidence type="ECO:0000313" key="16">
    <source>
        <dbReference type="Proteomes" id="UP001652680"/>
    </source>
</evidence>
<evidence type="ECO:0000256" key="2">
    <source>
        <dbReference type="ARBA" id="ARBA00003690"/>
    </source>
</evidence>
<evidence type="ECO:0000256" key="7">
    <source>
        <dbReference type="ARBA" id="ARBA00022723"/>
    </source>
</evidence>
<evidence type="ECO:0000256" key="11">
    <source>
        <dbReference type="ARBA" id="ARBA00023004"/>
    </source>
</evidence>
<comment type="subcellular location">
    <subcellularLocation>
        <location evidence="4">Endoplasmic reticulum membrane</location>
        <topology evidence="4">Peripheral membrane protein</topology>
    </subcellularLocation>
    <subcellularLocation>
        <location evidence="3">Microsome membrane</location>
        <topology evidence="3">Peripheral membrane protein</topology>
    </subcellularLocation>
</comment>
<dbReference type="Gene3D" id="1.10.630.10">
    <property type="entry name" value="Cytochrome P450"/>
    <property type="match status" value="1"/>
</dbReference>
<evidence type="ECO:0000313" key="15">
    <source>
        <dbReference type="EnsemblMetazoa" id="XP_044313023.1"/>
    </source>
</evidence>
<keyword evidence="9" id="KW-0492">Microsome</keyword>
<evidence type="ECO:0000256" key="4">
    <source>
        <dbReference type="ARBA" id="ARBA00004406"/>
    </source>
</evidence>
<dbReference type="InterPro" id="IPR017972">
    <property type="entry name" value="Cyt_P450_CS"/>
</dbReference>
<name>A0ABM5J2H1_DRORH</name>
<dbReference type="InterPro" id="IPR001128">
    <property type="entry name" value="Cyt_P450"/>
</dbReference>
<proteinExistence type="inferred from homology"/>